<proteinExistence type="predicted"/>
<accession>A0A494YS42</accession>
<dbReference type="PANTHER" id="PTHR43664:SF1">
    <property type="entry name" value="BETA-METHYLMALYL-COA DEHYDRATASE"/>
    <property type="match status" value="1"/>
</dbReference>
<dbReference type="Pfam" id="PF01575">
    <property type="entry name" value="MaoC_dehydratas"/>
    <property type="match status" value="1"/>
</dbReference>
<evidence type="ECO:0000313" key="3">
    <source>
        <dbReference type="Proteomes" id="UP000281813"/>
    </source>
</evidence>
<feature type="domain" description="MaoC-like" evidence="1">
    <location>
        <begin position="7"/>
        <end position="113"/>
    </location>
</feature>
<protein>
    <submittedName>
        <fullName evidence="2">MaoC family dehydratase</fullName>
    </submittedName>
</protein>
<dbReference type="SUPFAM" id="SSF54637">
    <property type="entry name" value="Thioesterase/thiol ester dehydrase-isomerase"/>
    <property type="match status" value="1"/>
</dbReference>
<gene>
    <name evidence="2" type="ORF">D8M05_18010</name>
</gene>
<keyword evidence="3" id="KW-1185">Reference proteome</keyword>
<dbReference type="CDD" id="cd03454">
    <property type="entry name" value="YdeM"/>
    <property type="match status" value="1"/>
</dbReference>
<reference evidence="2 3" key="1">
    <citation type="journal article" date="2015" name="Antonie Van Leeuwenhoek">
        <title>Oceanobacillus bengalensis sp. nov., a bacterium isolated from seawater of the Bay of Bengal.</title>
        <authorList>
            <person name="Yongchang O."/>
            <person name="Xiang W."/>
            <person name="Wang G."/>
        </authorList>
    </citation>
    <scope>NUCLEOTIDE SEQUENCE [LARGE SCALE GENOMIC DNA]</scope>
    <source>
        <strain evidence="2 3">MCCC 1K00260</strain>
    </source>
</reference>
<organism evidence="2 3">
    <name type="scientific">Oceanobacillus bengalensis</name>
    <dbReference type="NCBI Taxonomy" id="1435466"/>
    <lineage>
        <taxon>Bacteria</taxon>
        <taxon>Bacillati</taxon>
        <taxon>Bacillota</taxon>
        <taxon>Bacilli</taxon>
        <taxon>Bacillales</taxon>
        <taxon>Bacillaceae</taxon>
        <taxon>Oceanobacillus</taxon>
    </lineage>
</organism>
<evidence type="ECO:0000313" key="2">
    <source>
        <dbReference type="EMBL" id="RKQ12497.1"/>
    </source>
</evidence>
<sequence>MKLDEFTIGDVFETKSYKLTKEDIMRFAGEFDPQYMHIEEEKATQGIFNGIIASGIHTLSISFKLWIEEGFFGDDIIAGRGMNNIKFIKPVYPNEELYTIAEVIDKRAIKKEAGLITIRLSTYNNKKEKVFKGDFSALIKR</sequence>
<dbReference type="AlphaFoldDB" id="A0A494YS42"/>
<dbReference type="OrthoDB" id="9801625at2"/>
<dbReference type="InterPro" id="IPR002539">
    <property type="entry name" value="MaoC-like_dom"/>
</dbReference>
<dbReference type="PANTHER" id="PTHR43664">
    <property type="entry name" value="MONOAMINE OXIDASE-RELATED"/>
    <property type="match status" value="1"/>
</dbReference>
<dbReference type="RefSeq" id="WP_121134319.1">
    <property type="nucleotide sequence ID" value="NZ_JBHUFK010000048.1"/>
</dbReference>
<dbReference type="InterPro" id="IPR029069">
    <property type="entry name" value="HotDog_dom_sf"/>
</dbReference>
<dbReference type="Proteomes" id="UP000281813">
    <property type="component" value="Unassembled WGS sequence"/>
</dbReference>
<comment type="caution">
    <text evidence="2">The sequence shown here is derived from an EMBL/GenBank/DDBJ whole genome shotgun (WGS) entry which is preliminary data.</text>
</comment>
<dbReference type="InterPro" id="IPR052342">
    <property type="entry name" value="MCH/BMMD"/>
</dbReference>
<name>A0A494YS42_9BACI</name>
<dbReference type="Gene3D" id="3.10.129.10">
    <property type="entry name" value="Hotdog Thioesterase"/>
    <property type="match status" value="1"/>
</dbReference>
<dbReference type="EMBL" id="RBZO01000041">
    <property type="protein sequence ID" value="RKQ12497.1"/>
    <property type="molecule type" value="Genomic_DNA"/>
</dbReference>
<evidence type="ECO:0000259" key="1">
    <source>
        <dbReference type="Pfam" id="PF01575"/>
    </source>
</evidence>